<name>A0ABQ5SEF9_9CHLO</name>
<sequence>MGSNAVWECVLTKPLRLASLFTSWTSNLVSPTPSATHFPSSCATPSYLAADHGTCKAIMAHARRSWHMQSDHGTCKAIMAHAKRSNRSCKHRGSKQGNLHPLHLPTTTGGNPRSQVPDSSVQTPIQCDGEILPAFVSTTQLPPLVLAPVVQDMWSRNHLVHRATR</sequence>
<gene>
    <name evidence="2" type="ORF">VaNZ11_012671</name>
</gene>
<evidence type="ECO:0000256" key="1">
    <source>
        <dbReference type="SAM" id="MobiDB-lite"/>
    </source>
</evidence>
<proteinExistence type="predicted"/>
<accession>A0ABQ5SEF9</accession>
<evidence type="ECO:0000313" key="2">
    <source>
        <dbReference type="EMBL" id="GLI68310.1"/>
    </source>
</evidence>
<comment type="caution">
    <text evidence="2">The sequence shown here is derived from an EMBL/GenBank/DDBJ whole genome shotgun (WGS) entry which is preliminary data.</text>
</comment>
<organism evidence="2 3">
    <name type="scientific">Volvox africanus</name>
    <dbReference type="NCBI Taxonomy" id="51714"/>
    <lineage>
        <taxon>Eukaryota</taxon>
        <taxon>Viridiplantae</taxon>
        <taxon>Chlorophyta</taxon>
        <taxon>core chlorophytes</taxon>
        <taxon>Chlorophyceae</taxon>
        <taxon>CS clade</taxon>
        <taxon>Chlamydomonadales</taxon>
        <taxon>Volvocaceae</taxon>
        <taxon>Volvox</taxon>
    </lineage>
</organism>
<dbReference type="EMBL" id="BSDZ01000079">
    <property type="protein sequence ID" value="GLI68310.1"/>
    <property type="molecule type" value="Genomic_DNA"/>
</dbReference>
<feature type="compositionally biased region" description="Polar residues" evidence="1">
    <location>
        <begin position="105"/>
        <end position="122"/>
    </location>
</feature>
<feature type="region of interest" description="Disordered" evidence="1">
    <location>
        <begin position="86"/>
        <end position="122"/>
    </location>
</feature>
<dbReference type="Proteomes" id="UP001165090">
    <property type="component" value="Unassembled WGS sequence"/>
</dbReference>
<keyword evidence="3" id="KW-1185">Reference proteome</keyword>
<evidence type="ECO:0000313" key="3">
    <source>
        <dbReference type="Proteomes" id="UP001165090"/>
    </source>
</evidence>
<protein>
    <submittedName>
        <fullName evidence="2">Uncharacterized protein</fullName>
    </submittedName>
</protein>
<reference evidence="2 3" key="1">
    <citation type="journal article" date="2023" name="IScience">
        <title>Expanded male sex-determining region conserved during the evolution of homothallism in the green alga Volvox.</title>
        <authorList>
            <person name="Yamamoto K."/>
            <person name="Matsuzaki R."/>
            <person name="Mahakham W."/>
            <person name="Heman W."/>
            <person name="Sekimoto H."/>
            <person name="Kawachi M."/>
            <person name="Minakuchi Y."/>
            <person name="Toyoda A."/>
            <person name="Nozaki H."/>
        </authorList>
    </citation>
    <scope>NUCLEOTIDE SEQUENCE [LARGE SCALE GENOMIC DNA]</scope>
    <source>
        <strain evidence="2 3">NIES-4468</strain>
    </source>
</reference>